<evidence type="ECO:0000256" key="1">
    <source>
        <dbReference type="SAM" id="MobiDB-lite"/>
    </source>
</evidence>
<organism evidence="2 3">
    <name type="scientific">Xanthocytophaga flava</name>
    <dbReference type="NCBI Taxonomy" id="3048013"/>
    <lineage>
        <taxon>Bacteria</taxon>
        <taxon>Pseudomonadati</taxon>
        <taxon>Bacteroidota</taxon>
        <taxon>Cytophagia</taxon>
        <taxon>Cytophagales</taxon>
        <taxon>Rhodocytophagaceae</taxon>
        <taxon>Xanthocytophaga</taxon>
    </lineage>
</organism>
<evidence type="ECO:0000313" key="2">
    <source>
        <dbReference type="EMBL" id="MDJ1498957.1"/>
    </source>
</evidence>
<proteinExistence type="predicted"/>
<dbReference type="RefSeq" id="WP_314006000.1">
    <property type="nucleotide sequence ID" value="NZ_JASJOT010000072.1"/>
</dbReference>
<accession>A0ABT7CYX5</accession>
<evidence type="ECO:0000313" key="3">
    <source>
        <dbReference type="Proteomes" id="UP001228581"/>
    </source>
</evidence>
<sequence length="92" mass="10795">MNRRKEGLYFRFHTYLTQYLTLKLTALSGRCFQNGHKRPLVPEIFFISRKDMGHDKTRRCAPTLSRKNTNRSEGKRLGDRPTAPTGYRNDCC</sequence>
<name>A0ABT7CYX5_9BACT</name>
<reference evidence="2 3" key="1">
    <citation type="submission" date="2023-05" db="EMBL/GenBank/DDBJ databases">
        <authorList>
            <person name="Zhang X."/>
        </authorList>
    </citation>
    <scope>NUCLEOTIDE SEQUENCE [LARGE SCALE GENOMIC DNA]</scope>
    <source>
        <strain evidence="2 3">DM2B3-1</strain>
    </source>
</reference>
<feature type="compositionally biased region" description="Basic and acidic residues" evidence="1">
    <location>
        <begin position="70"/>
        <end position="79"/>
    </location>
</feature>
<dbReference type="Proteomes" id="UP001228581">
    <property type="component" value="Unassembled WGS sequence"/>
</dbReference>
<gene>
    <name evidence="2" type="ORF">QNI19_38885</name>
</gene>
<dbReference type="EMBL" id="JASJOT010000072">
    <property type="protein sequence ID" value="MDJ1498957.1"/>
    <property type="molecule type" value="Genomic_DNA"/>
</dbReference>
<protein>
    <submittedName>
        <fullName evidence="2">Uncharacterized protein</fullName>
    </submittedName>
</protein>
<keyword evidence="3" id="KW-1185">Reference proteome</keyword>
<comment type="caution">
    <text evidence="2">The sequence shown here is derived from an EMBL/GenBank/DDBJ whole genome shotgun (WGS) entry which is preliminary data.</text>
</comment>
<feature type="region of interest" description="Disordered" evidence="1">
    <location>
        <begin position="56"/>
        <end position="92"/>
    </location>
</feature>